<dbReference type="RefSeq" id="WP_171156912.1">
    <property type="nucleotide sequence ID" value="NZ_JABENB010000002.1"/>
</dbReference>
<dbReference type="Gene3D" id="1.10.10.10">
    <property type="entry name" value="Winged helix-like DNA-binding domain superfamily/Winged helix DNA-binding domain"/>
    <property type="match status" value="1"/>
</dbReference>
<dbReference type="Gene3D" id="3.30.420.40">
    <property type="match status" value="2"/>
</dbReference>
<sequence length="400" mass="41743">MRAAGSSAARPEQIRRHNLSTLLRHLHLHGQLSRSELARLTGLNRSTIGGLVGDLADLGMVSQRSPTRNRDGAGRPAYLVVPRPRSVHVVAVDVDVESVQVAAIGLTGRVLDQIGWQLRDDNRSPVAVVDDVAAAVRELSAGLRRSQRVGIGASVPAMVHNPEGVAVYAPNLEWSNEPFGGLLEQRLGEPVLVGNDADLATLAEHRRGAAAGFGHVVCVLGRVGVGGGIIVAGHLLHGGRGYAGELGHMSLQADGPLCHCGNHGCLEEYVGEAAILRAAGEAGLESIDLPTLFSRAELGDPDARDVVAGVARWFGRGLANLANVLNPEAFVASGHLAEVLRIAEPSVREGLERGMVTIGRAPITLLQGGIRDASLVGAAELAFEELLAAPDLLGTPRSAG</sequence>
<protein>
    <submittedName>
        <fullName evidence="2">ROK family transcriptional regulator</fullName>
    </submittedName>
</protein>
<dbReference type="PANTHER" id="PTHR18964:SF149">
    <property type="entry name" value="BIFUNCTIONAL UDP-N-ACETYLGLUCOSAMINE 2-EPIMERASE_N-ACETYLMANNOSAMINE KINASE"/>
    <property type="match status" value="1"/>
</dbReference>
<dbReference type="SUPFAM" id="SSF53067">
    <property type="entry name" value="Actin-like ATPase domain"/>
    <property type="match status" value="1"/>
</dbReference>
<dbReference type="PANTHER" id="PTHR18964">
    <property type="entry name" value="ROK (REPRESSOR, ORF, KINASE) FAMILY"/>
    <property type="match status" value="1"/>
</dbReference>
<dbReference type="Pfam" id="PF00480">
    <property type="entry name" value="ROK"/>
    <property type="match status" value="1"/>
</dbReference>
<organism evidence="2 3">
    <name type="scientific">Flexivirga aerilata</name>
    <dbReference type="NCBI Taxonomy" id="1656889"/>
    <lineage>
        <taxon>Bacteria</taxon>
        <taxon>Bacillati</taxon>
        <taxon>Actinomycetota</taxon>
        <taxon>Actinomycetes</taxon>
        <taxon>Micrococcales</taxon>
        <taxon>Dermacoccaceae</taxon>
        <taxon>Flexivirga</taxon>
    </lineage>
</organism>
<comment type="caution">
    <text evidence="2">The sequence shown here is derived from an EMBL/GenBank/DDBJ whole genome shotgun (WGS) entry which is preliminary data.</text>
</comment>
<dbReference type="InterPro" id="IPR043129">
    <property type="entry name" value="ATPase_NBD"/>
</dbReference>
<dbReference type="AlphaFoldDB" id="A0A849AI76"/>
<proteinExistence type="inferred from homology"/>
<gene>
    <name evidence="2" type="ORF">HJ588_14850</name>
</gene>
<evidence type="ECO:0000313" key="2">
    <source>
        <dbReference type="EMBL" id="NNG40544.1"/>
    </source>
</evidence>
<dbReference type="Proteomes" id="UP000557772">
    <property type="component" value="Unassembled WGS sequence"/>
</dbReference>
<name>A0A849AI76_9MICO</name>
<evidence type="ECO:0000313" key="3">
    <source>
        <dbReference type="Proteomes" id="UP000557772"/>
    </source>
</evidence>
<dbReference type="InterPro" id="IPR000600">
    <property type="entry name" value="ROK"/>
</dbReference>
<comment type="similarity">
    <text evidence="1">Belongs to the ROK (NagC/XylR) family.</text>
</comment>
<evidence type="ECO:0000256" key="1">
    <source>
        <dbReference type="ARBA" id="ARBA00006479"/>
    </source>
</evidence>
<reference evidence="2 3" key="1">
    <citation type="submission" date="2020-05" db="EMBL/GenBank/DDBJ databases">
        <title>Flexivirga sp. ID2601S isolated from air conditioner.</title>
        <authorList>
            <person name="Kim D.H."/>
        </authorList>
    </citation>
    <scope>NUCLEOTIDE SEQUENCE [LARGE SCALE GENOMIC DNA]</scope>
    <source>
        <strain evidence="2 3">ID2601S</strain>
    </source>
</reference>
<keyword evidence="3" id="KW-1185">Reference proteome</keyword>
<accession>A0A849AI76</accession>
<dbReference type="EMBL" id="JABENB010000002">
    <property type="protein sequence ID" value="NNG40544.1"/>
    <property type="molecule type" value="Genomic_DNA"/>
</dbReference>
<dbReference type="InterPro" id="IPR036390">
    <property type="entry name" value="WH_DNA-bd_sf"/>
</dbReference>
<dbReference type="SUPFAM" id="SSF46785">
    <property type="entry name" value="Winged helix' DNA-binding domain"/>
    <property type="match status" value="1"/>
</dbReference>
<dbReference type="InterPro" id="IPR036388">
    <property type="entry name" value="WH-like_DNA-bd_sf"/>
</dbReference>